<evidence type="ECO:0000256" key="7">
    <source>
        <dbReference type="ARBA" id="ARBA00022603"/>
    </source>
</evidence>
<name>A0AA39CHB1_9EURO</name>
<keyword evidence="8" id="KW-0808">Transferase</keyword>
<comment type="catalytic activity">
    <reaction evidence="13">
        <text>7-[(3S)-(3-amino-3-methoxycarbonyl)propyl]wyosine(37) in tRNA(Phe) + S-adenosyl-L-methionine + CO2 = wybutosine(37) in tRNA(Phe) + S-adenosyl-L-homocysteine + 2 H(+)</text>
        <dbReference type="Rhea" id="RHEA:37119"/>
        <dbReference type="Rhea" id="RHEA-COMP:11844"/>
        <dbReference type="Rhea" id="RHEA-COMP:11847"/>
        <dbReference type="ChEBI" id="CHEBI:15378"/>
        <dbReference type="ChEBI" id="CHEBI:16526"/>
        <dbReference type="ChEBI" id="CHEBI:57856"/>
        <dbReference type="ChEBI" id="CHEBI:59789"/>
        <dbReference type="ChEBI" id="CHEBI:73544"/>
        <dbReference type="ChEBI" id="CHEBI:74275"/>
        <dbReference type="EC" id="2.3.1.231"/>
    </reaction>
</comment>
<feature type="compositionally biased region" description="Polar residues" evidence="14">
    <location>
        <begin position="1002"/>
        <end position="1017"/>
    </location>
</feature>
<evidence type="ECO:0000256" key="10">
    <source>
        <dbReference type="ARBA" id="ARBA00022694"/>
    </source>
</evidence>
<evidence type="ECO:0000256" key="11">
    <source>
        <dbReference type="ARBA" id="ARBA00029750"/>
    </source>
</evidence>
<organism evidence="15 16">
    <name type="scientific">Cladophialophora chaetospira</name>
    <dbReference type="NCBI Taxonomy" id="386627"/>
    <lineage>
        <taxon>Eukaryota</taxon>
        <taxon>Fungi</taxon>
        <taxon>Dikarya</taxon>
        <taxon>Ascomycota</taxon>
        <taxon>Pezizomycotina</taxon>
        <taxon>Eurotiomycetes</taxon>
        <taxon>Chaetothyriomycetidae</taxon>
        <taxon>Chaetothyriales</taxon>
        <taxon>Herpotrichiellaceae</taxon>
        <taxon>Cladophialophora</taxon>
    </lineage>
</organism>
<dbReference type="GO" id="GO:0030488">
    <property type="term" value="P:tRNA methylation"/>
    <property type="evidence" value="ECO:0007669"/>
    <property type="project" value="TreeGrafter"/>
</dbReference>
<dbReference type="EC" id="2.3.1.231" evidence="4"/>
<keyword evidence="10" id="KW-0819">tRNA processing</keyword>
<reference evidence="15" key="1">
    <citation type="submission" date="2022-10" db="EMBL/GenBank/DDBJ databases">
        <title>Culturing micro-colonial fungi from biological soil crusts in the Mojave desert and describing Neophaeococcomyces mojavensis, and introducing the new genera and species Taxawa tesnikishii.</title>
        <authorList>
            <person name="Kurbessoian T."/>
            <person name="Stajich J.E."/>
        </authorList>
    </citation>
    <scope>NUCLEOTIDE SEQUENCE</scope>
    <source>
        <strain evidence="15">TK_41</strain>
    </source>
</reference>
<dbReference type="InterPro" id="IPR015915">
    <property type="entry name" value="Kelch-typ_b-propeller"/>
</dbReference>
<comment type="similarity">
    <text evidence="3">Belongs to the methyltransferase superfamily. LCMT family.</text>
</comment>
<evidence type="ECO:0000256" key="9">
    <source>
        <dbReference type="ARBA" id="ARBA00022691"/>
    </source>
</evidence>
<evidence type="ECO:0000256" key="4">
    <source>
        <dbReference type="ARBA" id="ARBA00012155"/>
    </source>
</evidence>
<dbReference type="GO" id="GO:0008175">
    <property type="term" value="F:tRNA methyltransferase activity"/>
    <property type="evidence" value="ECO:0007669"/>
    <property type="project" value="TreeGrafter"/>
</dbReference>
<dbReference type="InterPro" id="IPR007213">
    <property type="entry name" value="Ppm1/Ppm2/Tcmp"/>
</dbReference>
<evidence type="ECO:0000256" key="5">
    <source>
        <dbReference type="ARBA" id="ARBA00012779"/>
    </source>
</evidence>
<comment type="catalytic activity">
    <reaction evidence="1">
        <text>7-[(3S)-3-amino-3-carboxypropyl]wyosine(37) in tRNA(Phe) + S-adenosyl-L-methionine = 7-[(3S)-(3-amino-3-methoxycarbonyl)propyl]wyosine(37) in tRNA(Phe) + S-adenosyl-L-homocysteine</text>
        <dbReference type="Rhea" id="RHEA:36903"/>
        <dbReference type="Rhea" id="RHEA-COMP:10379"/>
        <dbReference type="Rhea" id="RHEA-COMP:11844"/>
        <dbReference type="ChEBI" id="CHEBI:57856"/>
        <dbReference type="ChEBI" id="CHEBI:59789"/>
        <dbReference type="ChEBI" id="CHEBI:73543"/>
        <dbReference type="ChEBI" id="CHEBI:74275"/>
        <dbReference type="EC" id="2.1.1.290"/>
    </reaction>
</comment>
<dbReference type="EMBL" id="JAPDRK010000010">
    <property type="protein sequence ID" value="KAJ9608113.1"/>
    <property type="molecule type" value="Genomic_DNA"/>
</dbReference>
<keyword evidence="7 15" id="KW-0489">Methyltransferase</keyword>
<sequence length="1120" mass="124508">MSVSIEVSALRSRRFFADGREKTNSSTTALKASTERLYMSKPHFYKAFAKEVKRATPVIHRGYWLRMRAVSWVVRNFLERASGQRKVIINYGCGYDPLPFRWLAQKGDLCTDTKFVDVDYELLIETKRDIIMRQPEMRDLLHSNVSPTVGTDPSIALNSEEYAAIGCDMRNIGRLDKLLKSVVDLDQASVLCIAEDSTTFMPVKGADALIWWSTGLSSDVTFCLVEPSSPDQPDNPFTKKMTDYYKGLGTPLNSIFEYPYDRAQIQRFSNAGYAHIDHQSLWELWADGRFLSPSQRMKLDHVEPFDDWEEFALWASHYCLVVAHNGNQPILPGKIPRPRRDSISSDASDISARTSSPCNPDTEPFAFRHYGDPGDLCRRHHGSAYPVPDQDAIAIFGGKGADSFLSTSAVCRPRHLNDETPVVLSPEVGARSCHVMISLNNGDNFLVGGRRSPSQPLKDCWLQKGNIWYRVHDLPEGRFRHRLVPVTLPGNVFGAICFGGKVSPTKVATEVLLWEPLSGWRVLRIFGSDPKPRFGENFICLGFNHGLLFGGMRQDGLICQGFWRWRLVIRDNKVLALRFRPSHALDTSIGSYQYFARFGASYGFVQDYLLIIGGVARGGCIPRTYEILSLTGTFSTWHDEERREPSFQVLSVDAARPPDCPRPFLIGHSTRPTQTGAYVILGGGATCFNFGDYFNQGIWVLYEKEAGLSADWIVVPSQASKLPSVYSDLAYTGVTKQDGVKVNPISLNGPRDFHNAIRQSRPLLMRGLDYGPCAQLWSTPSFLEGLLVDEFDLEKSSGATSLRGDGDMPLTQLLCEDEISSTIFNLPPPNAKVKTCAPKSRAGEQLQLANQFHIPPELREIESLVTSVQLQISRKTCHQLRYSATGTVFFHQQGVRKILISPPFNQSKLGYAPGSNISDLNILCDPTLMQEHSFYTIPGTSTHIALMQPGDALYIPPFWSRASVVLRSPSGGMSTHSIPGNFIPYSATSDSCRGLSYDSESRTVTGDETPPSSNGTTSDRELSPLDVSIKVSFSTLPQHALSTSAANNWSSELKAYEDGRQDLQKVVQRFTSGLGLSNGVTPASDKQPAASMLLDHIPKDVVKAYLQRLGKELLMKADEL</sequence>
<dbReference type="AlphaFoldDB" id="A0AA39CHB1"/>
<proteinExistence type="inferred from homology"/>
<protein>
    <recommendedName>
        <fullName evidence="6">tRNA wybutosine-synthesizing protein 4</fullName>
        <ecNumber evidence="5">2.1.1.290</ecNumber>
        <ecNumber evidence="4">2.3.1.231</ecNumber>
    </recommendedName>
    <alternativeName>
        <fullName evidence="12">tRNA(Phe) (7-(3-amino-3-(methoxycarbonyl)propyl)wyosine(37)-N)-methoxycarbonyltransferase</fullName>
    </alternativeName>
    <alternativeName>
        <fullName evidence="11">tRNA(Phe) (7-(3-amino-3-carboxypropyl)wyosine(37)-O)-methyltransferase</fullName>
    </alternativeName>
</protein>
<comment type="caution">
    <text evidence="15">The sequence shown here is derived from an EMBL/GenBank/DDBJ whole genome shotgun (WGS) entry which is preliminary data.</text>
</comment>
<dbReference type="Gene3D" id="2.120.10.80">
    <property type="entry name" value="Kelch-type beta propeller"/>
    <property type="match status" value="1"/>
</dbReference>
<dbReference type="Gene3D" id="3.40.50.150">
    <property type="entry name" value="Vaccinia Virus protein VP39"/>
    <property type="match status" value="1"/>
</dbReference>
<dbReference type="PANTHER" id="PTHR46529:SF1">
    <property type="entry name" value="TRNA WYBUTOSINE-SYNTHESIZING PROTEIN 4"/>
    <property type="match status" value="1"/>
</dbReference>
<evidence type="ECO:0000256" key="13">
    <source>
        <dbReference type="ARBA" id="ARBA00049250"/>
    </source>
</evidence>
<dbReference type="Pfam" id="PF04072">
    <property type="entry name" value="LCM"/>
    <property type="match status" value="1"/>
</dbReference>
<evidence type="ECO:0000256" key="12">
    <source>
        <dbReference type="ARBA" id="ARBA00030847"/>
    </source>
</evidence>
<evidence type="ECO:0000256" key="6">
    <source>
        <dbReference type="ARBA" id="ARBA00018045"/>
    </source>
</evidence>
<dbReference type="GO" id="GO:0031591">
    <property type="term" value="P:wybutosine biosynthetic process"/>
    <property type="evidence" value="ECO:0007669"/>
    <property type="project" value="TreeGrafter"/>
</dbReference>
<evidence type="ECO:0000256" key="2">
    <source>
        <dbReference type="ARBA" id="ARBA00004797"/>
    </source>
</evidence>
<gene>
    <name evidence="15" type="primary">PPM2_1</name>
    <name evidence="15" type="ORF">H2200_007101</name>
</gene>
<evidence type="ECO:0000313" key="15">
    <source>
        <dbReference type="EMBL" id="KAJ9608113.1"/>
    </source>
</evidence>
<dbReference type="EC" id="2.1.1.290" evidence="5"/>
<dbReference type="SUPFAM" id="SSF117281">
    <property type="entry name" value="Kelch motif"/>
    <property type="match status" value="1"/>
</dbReference>
<dbReference type="Pfam" id="PF13418">
    <property type="entry name" value="Beta-prop_TYW4"/>
    <property type="match status" value="1"/>
</dbReference>
<comment type="pathway">
    <text evidence="2">tRNA modification; wybutosine-tRNA(Phe) biosynthesis.</text>
</comment>
<evidence type="ECO:0000313" key="16">
    <source>
        <dbReference type="Proteomes" id="UP001172673"/>
    </source>
</evidence>
<keyword evidence="9" id="KW-0949">S-adenosyl-L-methionine</keyword>
<keyword evidence="16" id="KW-1185">Reference proteome</keyword>
<dbReference type="InterPro" id="IPR029063">
    <property type="entry name" value="SAM-dependent_MTases_sf"/>
</dbReference>
<feature type="compositionally biased region" description="Low complexity" evidence="14">
    <location>
        <begin position="344"/>
        <end position="356"/>
    </location>
</feature>
<accession>A0AA39CHB1</accession>
<dbReference type="SUPFAM" id="SSF53335">
    <property type="entry name" value="S-adenosyl-L-methionine-dependent methyltransferases"/>
    <property type="match status" value="1"/>
</dbReference>
<evidence type="ECO:0000256" key="1">
    <source>
        <dbReference type="ARBA" id="ARBA00001806"/>
    </source>
</evidence>
<dbReference type="Proteomes" id="UP001172673">
    <property type="component" value="Unassembled WGS sequence"/>
</dbReference>
<dbReference type="Gene3D" id="2.60.120.650">
    <property type="entry name" value="Cupin"/>
    <property type="match status" value="1"/>
</dbReference>
<feature type="region of interest" description="Disordered" evidence="14">
    <location>
        <begin position="994"/>
        <end position="1021"/>
    </location>
</feature>
<dbReference type="SUPFAM" id="SSF51197">
    <property type="entry name" value="Clavaminate synthase-like"/>
    <property type="match status" value="1"/>
</dbReference>
<evidence type="ECO:0000256" key="8">
    <source>
        <dbReference type="ARBA" id="ARBA00022679"/>
    </source>
</evidence>
<dbReference type="PANTHER" id="PTHR46529">
    <property type="entry name" value="TRNA WYBUTOSINE-SYNTHESIZING PROTEIN 4"/>
    <property type="match status" value="1"/>
</dbReference>
<evidence type="ECO:0000256" key="14">
    <source>
        <dbReference type="SAM" id="MobiDB-lite"/>
    </source>
</evidence>
<evidence type="ECO:0000256" key="3">
    <source>
        <dbReference type="ARBA" id="ARBA00010703"/>
    </source>
</evidence>
<feature type="region of interest" description="Disordered" evidence="14">
    <location>
        <begin position="332"/>
        <end position="358"/>
    </location>
</feature>